<name>A0A150QZX8_SORCE</name>
<proteinExistence type="predicted"/>
<evidence type="ECO:0000313" key="1">
    <source>
        <dbReference type="EMBL" id="KYF73547.1"/>
    </source>
</evidence>
<dbReference type="AlphaFoldDB" id="A0A150QZX8"/>
<evidence type="ECO:0000313" key="2">
    <source>
        <dbReference type="Proteomes" id="UP000075635"/>
    </source>
</evidence>
<sequence length="82" mass="8939">MANVIRIHTQITSDTLQIPELSALVGRNAEVIILEEESAPRSRPTPPTRKLGALRGLFQVPDDFDAPLSADVQRAFEGNGET</sequence>
<comment type="caution">
    <text evidence="1">The sequence shown here is derived from an EMBL/GenBank/DDBJ whole genome shotgun (WGS) entry which is preliminary data.</text>
</comment>
<reference evidence="1 2" key="1">
    <citation type="submission" date="2014-02" db="EMBL/GenBank/DDBJ databases">
        <title>The small core and large imbalanced accessory genome model reveals a collaborative survival strategy of Sorangium cellulosum strains in nature.</title>
        <authorList>
            <person name="Han K."/>
            <person name="Peng R."/>
            <person name="Blom J."/>
            <person name="Li Y.-Z."/>
        </authorList>
    </citation>
    <scope>NUCLEOTIDE SEQUENCE [LARGE SCALE GENOMIC DNA]</scope>
    <source>
        <strain evidence="1 2">So0011-07</strain>
    </source>
</reference>
<protein>
    <recommendedName>
        <fullName evidence="3">Prevent-host-death protein</fullName>
    </recommendedName>
</protein>
<dbReference type="EMBL" id="JEMB01003367">
    <property type="protein sequence ID" value="KYF73547.1"/>
    <property type="molecule type" value="Genomic_DNA"/>
</dbReference>
<organism evidence="1 2">
    <name type="scientific">Sorangium cellulosum</name>
    <name type="common">Polyangium cellulosum</name>
    <dbReference type="NCBI Taxonomy" id="56"/>
    <lineage>
        <taxon>Bacteria</taxon>
        <taxon>Pseudomonadati</taxon>
        <taxon>Myxococcota</taxon>
        <taxon>Polyangia</taxon>
        <taxon>Polyangiales</taxon>
        <taxon>Polyangiaceae</taxon>
        <taxon>Sorangium</taxon>
    </lineage>
</organism>
<gene>
    <name evidence="1" type="ORF">BE17_51090</name>
</gene>
<evidence type="ECO:0008006" key="3">
    <source>
        <dbReference type="Google" id="ProtNLM"/>
    </source>
</evidence>
<dbReference type="Proteomes" id="UP000075635">
    <property type="component" value="Unassembled WGS sequence"/>
</dbReference>
<accession>A0A150QZX8</accession>